<evidence type="ECO:0000313" key="1">
    <source>
        <dbReference type="EMBL" id="KYQ96867.1"/>
    </source>
</evidence>
<organism evidence="1 2">
    <name type="scientific">Tieghemostelium lacteum</name>
    <name type="common">Slime mold</name>
    <name type="synonym">Dictyostelium lacteum</name>
    <dbReference type="NCBI Taxonomy" id="361077"/>
    <lineage>
        <taxon>Eukaryota</taxon>
        <taxon>Amoebozoa</taxon>
        <taxon>Evosea</taxon>
        <taxon>Eumycetozoa</taxon>
        <taxon>Dictyostelia</taxon>
        <taxon>Dictyosteliales</taxon>
        <taxon>Raperosteliaceae</taxon>
        <taxon>Tieghemostelium</taxon>
    </lineage>
</organism>
<dbReference type="AlphaFoldDB" id="A0A151ZSA8"/>
<dbReference type="InParanoid" id="A0A151ZSA8"/>
<gene>
    <name evidence="1" type="ORF">DLAC_04176</name>
</gene>
<dbReference type="Proteomes" id="UP000076078">
    <property type="component" value="Unassembled WGS sequence"/>
</dbReference>
<dbReference type="EMBL" id="LODT01000021">
    <property type="protein sequence ID" value="KYQ96867.1"/>
    <property type="molecule type" value="Genomic_DNA"/>
</dbReference>
<proteinExistence type="predicted"/>
<name>A0A151ZSA8_TIELA</name>
<evidence type="ECO:0000313" key="2">
    <source>
        <dbReference type="Proteomes" id="UP000076078"/>
    </source>
</evidence>
<reference evidence="1 2" key="1">
    <citation type="submission" date="2015-12" db="EMBL/GenBank/DDBJ databases">
        <title>Dictyostelia acquired genes for synthesis and detection of signals that induce cell-type specialization by lateral gene transfer from prokaryotes.</title>
        <authorList>
            <person name="Gloeckner G."/>
            <person name="Schaap P."/>
        </authorList>
    </citation>
    <scope>NUCLEOTIDE SEQUENCE [LARGE SCALE GENOMIC DNA]</scope>
    <source>
        <strain evidence="1 2">TK</strain>
    </source>
</reference>
<keyword evidence="2" id="KW-1185">Reference proteome</keyword>
<comment type="caution">
    <text evidence="1">The sequence shown here is derived from an EMBL/GenBank/DDBJ whole genome shotgun (WGS) entry which is preliminary data.</text>
</comment>
<accession>A0A151ZSA8</accession>
<sequence length="1017" mass="121051">MNQSSKILFDTPNQFKQYLEREFKVYLNDPESNKHLLENSISILASFAPDDYLFLSQFLKWFEVNNDYKELYSPKQKVLHDFISHKAIINLLFKNGLHYHFLMFRPQKTAILIQKSEYLLPNFHKFYNPTQLFYSPELLVILKKTIDMNIDSPDIHSIIAAIIKQTFVNKVTNPIIVAEYIDLILSLNLWYLPKNKMIWESVFKFIVKYPLKKMRYQDTIKLFGHYSKLLPNLMIDNKNEIEYLKQHYGEDIIRNVIVNYFHSLIKSIDYKSKYDLFRISMVIQHIELKYIQVYKPQFIEIFNELCVQVKNFNYGHNCQIFPKEQFGKGISKLIEFGFIITLDQLQMVTDNLPIVKYHKFHFKLYSSHPQILFDNFETILGNLKSIYFHRNDWTCYINAIETLNDILNLPGFLYLLNICPKETYQKYCDLIFDFCDQTKQTLFIIEFLMKITPIERVFKLVVENRYFIDNKSASIRSTKPILELCKQFPIHQIGHKDFLSTASLLPEKYFEGNRLPLETILTDSPTEFEIDLLLSVMRKKRVAWFHYWDLITYLTKARVIDEKILDIVQQLVNEEKSNGGHGFEWLKKSTKIWYYLLEYDNYEFKIKKPKKKIYMESPPKIYKTLDDFLSISTWNIKIRALIETLLYPGYKFTLIVNEMGKNDSFYYSKDNMMMDFSDILSNLGEDTHFCCHFLLMNFQLSYETPDEYPQFTLMMSLIKFLKQLDPNLKTVILEYINYHGPISKAKEVMEFIWQSKITVLKDLSYSTHLGFFINNSVDIIKPTVLSEIPMIPKTILHQILRQMVRFYPFGMNDLYSIAMASKSFFSVVCHLIKNFNLKKPMDNQFKTLNWNPRNIQIGKLIDVHSQFSVLNTGIYHLSTQRLFSFHYQSIETIFYQLTSLEINTSFLYCVDRELPNLLKLTVDLTNNNITMLRNLILYCPILEKIKLSMTSELCSNITTLFEEIFLATKNSLSYLFFRYYEKLMENDPNQIENIKNQCQSFQNQYTKSHLIYKIENK</sequence>
<protein>
    <submittedName>
        <fullName evidence="1">Uncharacterized protein</fullName>
    </submittedName>
</protein>